<dbReference type="AlphaFoldDB" id="A0A010RZJ2"/>
<organism evidence="3 4">
    <name type="scientific">Pseudomonas fluorescens HK44</name>
    <dbReference type="NCBI Taxonomy" id="1042209"/>
    <lineage>
        <taxon>Bacteria</taxon>
        <taxon>Pseudomonadati</taxon>
        <taxon>Pseudomonadota</taxon>
        <taxon>Gammaproteobacteria</taxon>
        <taxon>Pseudomonadales</taxon>
        <taxon>Pseudomonadaceae</taxon>
        <taxon>Pseudomonas</taxon>
    </lineage>
</organism>
<accession>A0A010RZJ2</accession>
<dbReference type="Proteomes" id="UP000022611">
    <property type="component" value="Unassembled WGS sequence"/>
</dbReference>
<dbReference type="CDD" id="cd00063">
    <property type="entry name" value="FN3"/>
    <property type="match status" value="1"/>
</dbReference>
<name>A0A010RZJ2_PSEFL</name>
<dbReference type="PANTHER" id="PTHR46708">
    <property type="entry name" value="TENASCIN"/>
    <property type="match status" value="1"/>
</dbReference>
<feature type="domain" description="Fibronectin type-III" evidence="2">
    <location>
        <begin position="82"/>
        <end position="172"/>
    </location>
</feature>
<dbReference type="PROSITE" id="PS50853">
    <property type="entry name" value="FN3"/>
    <property type="match status" value="2"/>
</dbReference>
<dbReference type="Gene3D" id="2.60.40.10">
    <property type="entry name" value="Immunoglobulins"/>
    <property type="match status" value="3"/>
</dbReference>
<gene>
    <name evidence="3" type="ORF">HK44_008345</name>
</gene>
<dbReference type="PANTHER" id="PTHR46708:SF2">
    <property type="entry name" value="FIBRONECTIN TYPE-III DOMAIN-CONTAINING PROTEIN"/>
    <property type="match status" value="1"/>
</dbReference>
<proteinExistence type="predicted"/>
<dbReference type="SMART" id="SM00060">
    <property type="entry name" value="FN3"/>
    <property type="match status" value="3"/>
</dbReference>
<evidence type="ECO:0000259" key="2">
    <source>
        <dbReference type="PROSITE" id="PS50853"/>
    </source>
</evidence>
<feature type="domain" description="Fibronectin type-III" evidence="2">
    <location>
        <begin position="174"/>
        <end position="261"/>
    </location>
</feature>
<evidence type="ECO:0000313" key="4">
    <source>
        <dbReference type="Proteomes" id="UP000022611"/>
    </source>
</evidence>
<dbReference type="InterPro" id="IPR036116">
    <property type="entry name" value="FN3_sf"/>
</dbReference>
<dbReference type="Pfam" id="PF00041">
    <property type="entry name" value="fn3"/>
    <property type="match status" value="1"/>
</dbReference>
<dbReference type="eggNOG" id="COG4733">
    <property type="taxonomic scope" value="Bacteria"/>
</dbReference>
<dbReference type="InterPro" id="IPR013783">
    <property type="entry name" value="Ig-like_fold"/>
</dbReference>
<comment type="caution">
    <text evidence="3">The sequence shown here is derived from an EMBL/GenBank/DDBJ whole genome shotgun (WGS) entry which is preliminary data.</text>
</comment>
<protein>
    <recommendedName>
        <fullName evidence="2">Fibronectin type-III domain-containing protein</fullName>
    </recommendedName>
</protein>
<reference evidence="3 4" key="1">
    <citation type="journal article" date="2011" name="J. Bacteriol.">
        <title>Draft genome sequence of the polycyclic aromatic hydrocarbon-degrading, genetically engineered bioluminescent bioreporter Pseudomonas fluorescens HK44.</title>
        <authorList>
            <person name="Chauhan A."/>
            <person name="Layton A.C."/>
            <person name="Williams D.E."/>
            <person name="Smartt A.E."/>
            <person name="Ripp S."/>
            <person name="Karpinets T.V."/>
            <person name="Brown S.D."/>
            <person name="Sayler G.S."/>
        </authorList>
    </citation>
    <scope>NUCLEOTIDE SEQUENCE [LARGE SCALE GENOMIC DNA]</scope>
    <source>
        <strain evidence="3 4">HK44</strain>
    </source>
</reference>
<dbReference type="InterPro" id="IPR050991">
    <property type="entry name" value="ECM_Regulatory_Proteins"/>
</dbReference>
<dbReference type="EMBL" id="AFOY02000015">
    <property type="protein sequence ID" value="EXF94139.1"/>
    <property type="molecule type" value="Genomic_DNA"/>
</dbReference>
<dbReference type="HOGENOM" id="CLU_1065025_0_0_6"/>
<evidence type="ECO:0000313" key="3">
    <source>
        <dbReference type="EMBL" id="EXF94139.1"/>
    </source>
</evidence>
<dbReference type="SUPFAM" id="SSF49265">
    <property type="entry name" value="Fibronectin type III"/>
    <property type="match status" value="2"/>
</dbReference>
<sequence length="261" mass="28262">MPGNLRATEYTQNGFTLSWIAPVGGEPVFDYLVACNGQTIASVRGLNYPMRSPTSLTPNVIEVRARSARSNLSDPAVLDITPPEKPTGLVALNLSSRAAALVWNRAVDNVGVVEYEILKGDVVIDKTKDDTPAYLAIGLTPETQYRFSVQALDAAGNRSEASDAIAVKTPFLDPPKNVRVVSVSRSSITLVWDRPNGAIGLMGYKSEADNHKGSTREIQSPVQGVMFTFLRPSSTYTVKISGHDVSQRYSEPFTLEVTTNS</sequence>
<evidence type="ECO:0000256" key="1">
    <source>
        <dbReference type="ARBA" id="ARBA00022737"/>
    </source>
</evidence>
<dbReference type="InterPro" id="IPR003961">
    <property type="entry name" value="FN3_dom"/>
</dbReference>
<keyword evidence="1" id="KW-0677">Repeat</keyword>
<dbReference type="PATRIC" id="fig|1042209.11.peg.4054"/>